<accession>A0ABQ2H857</accession>
<gene>
    <name evidence="2" type="ORF">GCM10007088_09390</name>
</gene>
<keyword evidence="3" id="KW-1185">Reference proteome</keyword>
<evidence type="ECO:0000313" key="2">
    <source>
        <dbReference type="EMBL" id="GGM52787.1"/>
    </source>
</evidence>
<proteinExistence type="predicted"/>
<comment type="caution">
    <text evidence="2">The sequence shown here is derived from an EMBL/GenBank/DDBJ whole genome shotgun (WGS) entry which is preliminary data.</text>
</comment>
<evidence type="ECO:0000256" key="1">
    <source>
        <dbReference type="SAM" id="MobiDB-lite"/>
    </source>
</evidence>
<dbReference type="Proteomes" id="UP000653477">
    <property type="component" value="Unassembled WGS sequence"/>
</dbReference>
<feature type="region of interest" description="Disordered" evidence="1">
    <location>
        <begin position="1"/>
        <end position="44"/>
    </location>
</feature>
<organism evidence="2 3">
    <name type="scientific">Porphyromonas pasteri</name>
    <dbReference type="NCBI Taxonomy" id="1583331"/>
    <lineage>
        <taxon>Bacteria</taxon>
        <taxon>Pseudomonadati</taxon>
        <taxon>Bacteroidota</taxon>
        <taxon>Bacteroidia</taxon>
        <taxon>Bacteroidales</taxon>
        <taxon>Porphyromonadaceae</taxon>
        <taxon>Porphyromonas</taxon>
    </lineage>
</organism>
<dbReference type="EMBL" id="BMPU01000002">
    <property type="protein sequence ID" value="GGM52787.1"/>
    <property type="molecule type" value="Genomic_DNA"/>
</dbReference>
<evidence type="ECO:0000313" key="3">
    <source>
        <dbReference type="Proteomes" id="UP000653477"/>
    </source>
</evidence>
<sequence>MIEYSEDIPHTQRPLGWDEQKEASLEDEEAQQHHKGEAEEVKES</sequence>
<protein>
    <submittedName>
        <fullName evidence="2">Uncharacterized protein</fullName>
    </submittedName>
</protein>
<reference evidence="3" key="1">
    <citation type="journal article" date="2019" name="Int. J. Syst. Evol. Microbiol.">
        <title>The Global Catalogue of Microorganisms (GCM) 10K type strain sequencing project: providing services to taxonomists for standard genome sequencing and annotation.</title>
        <authorList>
            <consortium name="The Broad Institute Genomics Platform"/>
            <consortium name="The Broad Institute Genome Sequencing Center for Infectious Disease"/>
            <person name="Wu L."/>
            <person name="Ma J."/>
        </authorList>
    </citation>
    <scope>NUCLEOTIDE SEQUENCE [LARGE SCALE GENOMIC DNA]</scope>
    <source>
        <strain evidence="3">JCM 30531</strain>
    </source>
</reference>
<feature type="compositionally biased region" description="Basic and acidic residues" evidence="1">
    <location>
        <begin position="16"/>
        <end position="44"/>
    </location>
</feature>
<name>A0ABQ2H857_9PORP</name>